<dbReference type="Gene3D" id="1.10.533.10">
    <property type="entry name" value="Death Domain, Fas"/>
    <property type="match status" value="1"/>
</dbReference>
<dbReference type="GO" id="GO:0031349">
    <property type="term" value="P:positive regulation of defense response"/>
    <property type="evidence" value="ECO:0007669"/>
    <property type="project" value="UniProtKB-ARBA"/>
</dbReference>
<dbReference type="InterPro" id="IPR051681">
    <property type="entry name" value="Ser/Thr_Kinases-Pseudokinases"/>
</dbReference>
<dbReference type="GO" id="GO:0043123">
    <property type="term" value="P:positive regulation of canonical NF-kappaB signal transduction"/>
    <property type="evidence" value="ECO:0007669"/>
    <property type="project" value="UniProtKB-ARBA"/>
</dbReference>
<dbReference type="GO" id="GO:0042981">
    <property type="term" value="P:regulation of apoptotic process"/>
    <property type="evidence" value="ECO:0007669"/>
    <property type="project" value="InterPro"/>
</dbReference>
<evidence type="ECO:0008006" key="6">
    <source>
        <dbReference type="Google" id="ProtNLM"/>
    </source>
</evidence>
<comment type="caution">
    <text evidence="4">The sequence shown here is derived from an EMBL/GenBank/DDBJ whole genome shotgun (WGS) entry which is preliminary data.</text>
</comment>
<dbReference type="InterPro" id="IPR011029">
    <property type="entry name" value="DEATH-like_dom_sf"/>
</dbReference>
<dbReference type="GO" id="GO:0004706">
    <property type="term" value="F:JUN kinase kinase kinase activity"/>
    <property type="evidence" value="ECO:0007669"/>
    <property type="project" value="TreeGrafter"/>
</dbReference>
<dbReference type="SUPFAM" id="SSF47986">
    <property type="entry name" value="DEATH domain"/>
    <property type="match status" value="1"/>
</dbReference>
<dbReference type="InterPro" id="IPR011009">
    <property type="entry name" value="Kinase-like_dom_sf"/>
</dbReference>
<evidence type="ECO:0000256" key="1">
    <source>
        <dbReference type="SAM" id="MobiDB-lite"/>
    </source>
</evidence>
<evidence type="ECO:0000259" key="3">
    <source>
        <dbReference type="PROSITE" id="PS50209"/>
    </source>
</evidence>
<feature type="compositionally biased region" description="Low complexity" evidence="1">
    <location>
        <begin position="343"/>
        <end position="356"/>
    </location>
</feature>
<dbReference type="InterPro" id="IPR001245">
    <property type="entry name" value="Ser-Thr/Tyr_kinase_cat_dom"/>
</dbReference>
<evidence type="ECO:0000313" key="5">
    <source>
        <dbReference type="Proteomes" id="UP000823561"/>
    </source>
</evidence>
<evidence type="ECO:0000313" key="4">
    <source>
        <dbReference type="EMBL" id="KAG5270333.1"/>
    </source>
</evidence>
<feature type="region of interest" description="Disordered" evidence="1">
    <location>
        <begin position="331"/>
        <end position="438"/>
    </location>
</feature>
<feature type="domain" description="CARD" evidence="3">
    <location>
        <begin position="446"/>
        <end position="500"/>
    </location>
</feature>
<dbReference type="InterPro" id="IPR000719">
    <property type="entry name" value="Prot_kinase_dom"/>
</dbReference>
<accession>A0AAV6G5C9</accession>
<dbReference type="InterPro" id="IPR001315">
    <property type="entry name" value="CARD"/>
</dbReference>
<dbReference type="EMBL" id="JADWDJ010000014">
    <property type="protein sequence ID" value="KAG5270333.1"/>
    <property type="molecule type" value="Genomic_DNA"/>
</dbReference>
<feature type="compositionally biased region" description="Polar residues" evidence="1">
    <location>
        <begin position="424"/>
        <end position="437"/>
    </location>
</feature>
<dbReference type="Gene3D" id="1.10.510.10">
    <property type="entry name" value="Transferase(Phosphotransferase) domain 1"/>
    <property type="match status" value="1"/>
</dbReference>
<dbReference type="SUPFAM" id="SSF56112">
    <property type="entry name" value="Protein kinase-like (PK-like)"/>
    <property type="match status" value="1"/>
</dbReference>
<protein>
    <recommendedName>
        <fullName evidence="6">Receptor-interacting serine/threonine-protein kinase 2</fullName>
    </recommendedName>
</protein>
<reference evidence="4" key="1">
    <citation type="submission" date="2020-10" db="EMBL/GenBank/DDBJ databases">
        <title>Chromosome-scale genome assembly of the Allis shad, Alosa alosa.</title>
        <authorList>
            <person name="Margot Z."/>
            <person name="Christophe K."/>
            <person name="Cabau C."/>
            <person name="Louis A."/>
            <person name="Berthelot C."/>
            <person name="Parey E."/>
            <person name="Roest Crollius H."/>
            <person name="Montfort J."/>
            <person name="Robinson-Rechavi M."/>
            <person name="Bucao C."/>
            <person name="Bouchez O."/>
            <person name="Gislard M."/>
            <person name="Lluch J."/>
            <person name="Milhes M."/>
            <person name="Lampietro C."/>
            <person name="Lopez Roques C."/>
            <person name="Donnadieu C."/>
            <person name="Braasch I."/>
            <person name="Desvignes T."/>
            <person name="Postlethwait J."/>
            <person name="Bobe J."/>
            <person name="Guiguen Y."/>
        </authorList>
    </citation>
    <scope>NUCLEOTIDE SEQUENCE</scope>
    <source>
        <strain evidence="4">M-15738</strain>
        <tissue evidence="4">Blood</tissue>
    </source>
</reference>
<name>A0AAV6G5C9_9TELE</name>
<dbReference type="GO" id="GO:0005524">
    <property type="term" value="F:ATP binding"/>
    <property type="evidence" value="ECO:0007669"/>
    <property type="project" value="InterPro"/>
</dbReference>
<evidence type="ECO:0000259" key="2">
    <source>
        <dbReference type="PROSITE" id="PS50011"/>
    </source>
</evidence>
<proteinExistence type="predicted"/>
<dbReference type="AlphaFoldDB" id="A0AAV6G5C9"/>
<dbReference type="PANTHER" id="PTHR44329">
    <property type="entry name" value="SERINE/THREONINE-PROTEIN KINASE TNNI3K-RELATED"/>
    <property type="match status" value="1"/>
</dbReference>
<feature type="domain" description="Protein kinase" evidence="2">
    <location>
        <begin position="5"/>
        <end position="278"/>
    </location>
</feature>
<dbReference type="Proteomes" id="UP000823561">
    <property type="component" value="Chromosome 14"/>
</dbReference>
<feature type="compositionally biased region" description="Low complexity" evidence="1">
    <location>
        <begin position="408"/>
        <end position="421"/>
    </location>
</feature>
<keyword evidence="5" id="KW-1185">Reference proteome</keyword>
<dbReference type="PROSITE" id="PS50209">
    <property type="entry name" value="CARD"/>
    <property type="match status" value="1"/>
</dbReference>
<organism evidence="4 5">
    <name type="scientific">Alosa alosa</name>
    <name type="common">allis shad</name>
    <dbReference type="NCBI Taxonomy" id="278164"/>
    <lineage>
        <taxon>Eukaryota</taxon>
        <taxon>Metazoa</taxon>
        <taxon>Chordata</taxon>
        <taxon>Craniata</taxon>
        <taxon>Vertebrata</taxon>
        <taxon>Euteleostomi</taxon>
        <taxon>Actinopterygii</taxon>
        <taxon>Neopterygii</taxon>
        <taxon>Teleostei</taxon>
        <taxon>Clupei</taxon>
        <taxon>Clupeiformes</taxon>
        <taxon>Clupeoidei</taxon>
        <taxon>Clupeidae</taxon>
        <taxon>Alosa</taxon>
    </lineage>
</organism>
<dbReference type="Pfam" id="PF07714">
    <property type="entry name" value="PK_Tyr_Ser-Thr"/>
    <property type="match status" value="1"/>
</dbReference>
<gene>
    <name evidence="4" type="ORF">AALO_G00191460</name>
</gene>
<sequence length="536" mass="59003">MDNLLHQLPQIEEGDILNLTLTATSAEASLRGRYKGTGRLVAVKLLPSHSTSQSGGERVRNTLQPHQVKAERLLVPLGVYRTRFFSGLVSEWMTEGSLHLLLHETKLYPEFPVCLRLRLLCDVAEGLSHLHSIPLPHLALRATHVLLDQQYRAKLCDWGLPESYPSQRVRPCYRNLAYFSPEALHGSGSSVKTDMYSFGVLLWETLNRQHTSEDLVQQQLILHGAEQSLEQGSESSLLPSDTPHLHALTELALSCWNSDPERRPSAEDCIGVLRMALLSFDPMAPGKAALHLKEIKERALLSCQDSPAWEIPIELNNLENSADYKFMHSKTLPMDIPRPPLQTPTSSGSSPSKGSPLPSPPRNGQHRRGCFGGKNQTSPCSESPKARVQLTGRALTVSPPFKSPSPPSSNSSSRSTPMAPSHAQARSKNPGLPSSSPLRRVSCCGLLLERRELIVRWMTEGRLNHLLDVLRSRQALSHEAYEIITAAVTLAARTRCMLDTCCCLGERVAALVAVTLGLVSATSTTIATRDRTQLAH</sequence>
<dbReference type="PROSITE" id="PS50011">
    <property type="entry name" value="PROTEIN_KINASE_DOM"/>
    <property type="match status" value="1"/>
</dbReference>
<dbReference type="PANTHER" id="PTHR44329:SF143">
    <property type="entry name" value="RECEPTOR INTERACTING SERINE_THREONINE KINASE 2"/>
    <property type="match status" value="1"/>
</dbReference>